<evidence type="ECO:0000313" key="1">
    <source>
        <dbReference type="EMBL" id="PMD48421.1"/>
    </source>
</evidence>
<dbReference type="Proteomes" id="UP000235786">
    <property type="component" value="Unassembled WGS sequence"/>
</dbReference>
<accession>A0A2J6SCC9</accession>
<gene>
    <name evidence="1" type="ORF">L207DRAFT_521798</name>
</gene>
<dbReference type="EMBL" id="KZ613937">
    <property type="protein sequence ID" value="PMD48421.1"/>
    <property type="molecule type" value="Genomic_DNA"/>
</dbReference>
<evidence type="ECO:0000313" key="2">
    <source>
        <dbReference type="Proteomes" id="UP000235786"/>
    </source>
</evidence>
<name>A0A2J6SCC9_HYAVF</name>
<sequence length="179" mass="19586">MSQTPWQTHWLEMPGLWRCLLQQTSQFVGNLGISIPSEKSSTRSLIPTWTDILIQIHQLPKSCHGFPPQKDPLIEQLQIAAIADYYYLVQNLQPAGSGLDDAGVAVGGLSSDTNITVFDITGERWSGNYALLEIEGCQGCGALKWSDSGKHWQDDGFGAYVTEFAATGEIGNGFPKDPE</sequence>
<proteinExistence type="predicted"/>
<protein>
    <submittedName>
        <fullName evidence="1">Uncharacterized protein</fullName>
    </submittedName>
</protein>
<reference evidence="1 2" key="1">
    <citation type="submission" date="2016-04" db="EMBL/GenBank/DDBJ databases">
        <title>A degradative enzymes factory behind the ericoid mycorrhizal symbiosis.</title>
        <authorList>
            <consortium name="DOE Joint Genome Institute"/>
            <person name="Martino E."/>
            <person name="Morin E."/>
            <person name="Grelet G."/>
            <person name="Kuo A."/>
            <person name="Kohler A."/>
            <person name="Daghino S."/>
            <person name="Barry K."/>
            <person name="Choi C."/>
            <person name="Cichocki N."/>
            <person name="Clum A."/>
            <person name="Copeland A."/>
            <person name="Hainaut M."/>
            <person name="Haridas S."/>
            <person name="Labutti K."/>
            <person name="Lindquist E."/>
            <person name="Lipzen A."/>
            <person name="Khouja H.-R."/>
            <person name="Murat C."/>
            <person name="Ohm R."/>
            <person name="Olson A."/>
            <person name="Spatafora J."/>
            <person name="Veneault-Fourrey C."/>
            <person name="Henrissat B."/>
            <person name="Grigoriev I."/>
            <person name="Martin F."/>
            <person name="Perotto S."/>
        </authorList>
    </citation>
    <scope>NUCLEOTIDE SEQUENCE [LARGE SCALE GENOMIC DNA]</scope>
    <source>
        <strain evidence="1 2">F</strain>
    </source>
</reference>
<organism evidence="1 2">
    <name type="scientific">Hyaloscypha variabilis (strain UAMH 11265 / GT02V1 / F)</name>
    <name type="common">Meliniomyces variabilis</name>
    <dbReference type="NCBI Taxonomy" id="1149755"/>
    <lineage>
        <taxon>Eukaryota</taxon>
        <taxon>Fungi</taxon>
        <taxon>Dikarya</taxon>
        <taxon>Ascomycota</taxon>
        <taxon>Pezizomycotina</taxon>
        <taxon>Leotiomycetes</taxon>
        <taxon>Helotiales</taxon>
        <taxon>Hyaloscyphaceae</taxon>
        <taxon>Hyaloscypha</taxon>
        <taxon>Hyaloscypha variabilis</taxon>
    </lineage>
</organism>
<keyword evidence="2" id="KW-1185">Reference proteome</keyword>
<dbReference type="AlphaFoldDB" id="A0A2J6SCC9"/>